<evidence type="ECO:0000256" key="1">
    <source>
        <dbReference type="SAM" id="Phobius"/>
    </source>
</evidence>
<evidence type="ECO:0008006" key="4">
    <source>
        <dbReference type="Google" id="ProtNLM"/>
    </source>
</evidence>
<gene>
    <name evidence="2" type="ORF">K8V06_07555</name>
</gene>
<keyword evidence="1" id="KW-1133">Transmembrane helix</keyword>
<feature type="transmembrane region" description="Helical" evidence="1">
    <location>
        <begin position="117"/>
        <end position="135"/>
    </location>
</feature>
<feature type="transmembrane region" description="Helical" evidence="1">
    <location>
        <begin position="374"/>
        <end position="393"/>
    </location>
</feature>
<name>A0A921IDZ2_9LACO</name>
<evidence type="ECO:0000313" key="2">
    <source>
        <dbReference type="EMBL" id="HJG15975.1"/>
    </source>
</evidence>
<feature type="transmembrane region" description="Helical" evidence="1">
    <location>
        <begin position="400"/>
        <end position="418"/>
    </location>
</feature>
<keyword evidence="1" id="KW-0472">Membrane</keyword>
<feature type="transmembrane region" description="Helical" evidence="1">
    <location>
        <begin position="238"/>
        <end position="257"/>
    </location>
</feature>
<feature type="transmembrane region" description="Helical" evidence="1">
    <location>
        <begin position="167"/>
        <end position="183"/>
    </location>
</feature>
<proteinExistence type="predicted"/>
<keyword evidence="1" id="KW-0812">Transmembrane</keyword>
<reference evidence="2" key="2">
    <citation type="submission" date="2021-09" db="EMBL/GenBank/DDBJ databases">
        <authorList>
            <person name="Gilroy R."/>
        </authorList>
    </citation>
    <scope>NUCLEOTIDE SEQUENCE</scope>
    <source>
        <strain evidence="2">CHK189-29639</strain>
    </source>
</reference>
<dbReference type="AlphaFoldDB" id="A0A921IDZ2"/>
<feature type="transmembrane region" description="Helical" evidence="1">
    <location>
        <begin position="326"/>
        <end position="343"/>
    </location>
</feature>
<organism evidence="2 3">
    <name type="scientific">Ligilactobacillus salivarius</name>
    <dbReference type="NCBI Taxonomy" id="1624"/>
    <lineage>
        <taxon>Bacteria</taxon>
        <taxon>Bacillati</taxon>
        <taxon>Bacillota</taxon>
        <taxon>Bacilli</taxon>
        <taxon>Lactobacillales</taxon>
        <taxon>Lactobacillaceae</taxon>
        <taxon>Ligilactobacillus</taxon>
    </lineage>
</organism>
<feature type="transmembrane region" description="Helical" evidence="1">
    <location>
        <begin position="27"/>
        <end position="45"/>
    </location>
</feature>
<feature type="transmembrane region" description="Helical" evidence="1">
    <location>
        <begin position="352"/>
        <end position="368"/>
    </location>
</feature>
<feature type="transmembrane region" description="Helical" evidence="1">
    <location>
        <begin position="190"/>
        <end position="207"/>
    </location>
</feature>
<dbReference type="EMBL" id="DYVK01000068">
    <property type="protein sequence ID" value="HJG15975.1"/>
    <property type="molecule type" value="Genomic_DNA"/>
</dbReference>
<feature type="transmembrane region" description="Helical" evidence="1">
    <location>
        <begin position="142"/>
        <end position="161"/>
    </location>
</feature>
<protein>
    <recommendedName>
        <fullName evidence="4">Glycosyltransferase RgtA/B/C/D-like domain-containing protein</fullName>
    </recommendedName>
</protein>
<accession>A0A921IDZ2</accession>
<comment type="caution">
    <text evidence="2">The sequence shown here is derived from an EMBL/GenBank/DDBJ whole genome shotgun (WGS) entry which is preliminary data.</text>
</comment>
<reference evidence="2" key="1">
    <citation type="journal article" date="2021" name="PeerJ">
        <title>Extensive microbial diversity within the chicken gut microbiome revealed by metagenomics and culture.</title>
        <authorList>
            <person name="Gilroy R."/>
            <person name="Ravi A."/>
            <person name="Getino M."/>
            <person name="Pursley I."/>
            <person name="Horton D.L."/>
            <person name="Alikhan N.F."/>
            <person name="Baker D."/>
            <person name="Gharbi K."/>
            <person name="Hall N."/>
            <person name="Watson M."/>
            <person name="Adriaenssens E.M."/>
            <person name="Foster-Nyarko E."/>
            <person name="Jarju S."/>
            <person name="Secka A."/>
            <person name="Antonio M."/>
            <person name="Oren A."/>
            <person name="Chaudhuri R.R."/>
            <person name="La Ragione R."/>
            <person name="Hildebrand F."/>
            <person name="Pallen M.J."/>
        </authorList>
    </citation>
    <scope>NUCLEOTIDE SEQUENCE</scope>
    <source>
        <strain evidence="2">CHK189-29639</strain>
    </source>
</reference>
<evidence type="ECO:0000313" key="3">
    <source>
        <dbReference type="Proteomes" id="UP000759256"/>
    </source>
</evidence>
<sequence length="547" mass="62321">MIAIGLLIMLVLNIIYAIYNLKKRMDVWNIIAVLCILAFSLVVLFRLGTIPTIFIDEGNGMYDSWSLAKYGVDSNLISNPIYLQSFAGQGQSILYARLASTFLKILGYSIYAYRLPLVLVAITSVILLFNVLNAFDVKSKGIFLTTMIFCTSPWLIMVSRFGMDCNVAPFMVLIGTLLLLLSTRLRVGGIRLIIGLLGTFILGLTAYSYNVGWMYLLIFIPSVFLLLYLSKNISIKELLLYIPILFIELVPIMIFAIRSNISGLNKTTHIFIWTYPKLLRSRSSESMISFDGNILHSIAKNVLDGIHMFLNNSDGFSWNSIPGIGAYYPIMLPFLMIGILVSLHRRNLVDKLLMLGFVSATPIILIVTPNYNHWIFIHFIVLSFIAVGINEIFINKKVQLAIILSYGILFLNFSSIYFNQHNISVYQYDVDVAKKVKKLGIDKYKKVYFDTTDIHFLVMIRDLVPVSPYRYQMTKNNPNSKKYLEVTSKFENYQMIDSNNLNTDIKGKSMVLLDVKKDTGIFAENKKLRKIGQEQINSETYNIYLTK</sequence>
<dbReference type="Proteomes" id="UP000759256">
    <property type="component" value="Unassembled WGS sequence"/>
</dbReference>
<feature type="transmembrane region" description="Helical" evidence="1">
    <location>
        <begin position="213"/>
        <end position="229"/>
    </location>
</feature>